<reference evidence="8 9" key="1">
    <citation type="submission" date="2022-08" db="EMBL/GenBank/DDBJ databases">
        <title>Reclassification of Massilia species as members of the genera Telluria, Duganella, Pseudoduganella, Mokoshia gen. nov. and Zemynaea gen. nov. using orthogonal and non-orthogonal genome-based approaches.</title>
        <authorList>
            <person name="Bowman J.P."/>
        </authorList>
    </citation>
    <scope>NUCLEOTIDE SEQUENCE [LARGE SCALE GENOMIC DNA]</scope>
    <source>
        <strain evidence="8 9">JCM 31607</strain>
    </source>
</reference>
<dbReference type="SMART" id="SM00448">
    <property type="entry name" value="REC"/>
    <property type="match status" value="1"/>
</dbReference>
<keyword evidence="9" id="KW-1185">Reference proteome</keyword>
<dbReference type="Proteomes" id="UP001205861">
    <property type="component" value="Unassembled WGS sequence"/>
</dbReference>
<evidence type="ECO:0000259" key="7">
    <source>
        <dbReference type="PROSITE" id="PS51755"/>
    </source>
</evidence>
<gene>
    <name evidence="8" type="ORF">NX773_17380</name>
</gene>
<dbReference type="SMART" id="SM00862">
    <property type="entry name" value="Trans_reg_C"/>
    <property type="match status" value="1"/>
</dbReference>
<dbReference type="SUPFAM" id="SSF46894">
    <property type="entry name" value="C-terminal effector domain of the bipartite response regulators"/>
    <property type="match status" value="1"/>
</dbReference>
<evidence type="ECO:0000256" key="4">
    <source>
        <dbReference type="PROSITE-ProRule" id="PRU00169"/>
    </source>
</evidence>
<name>A0ABT2BN52_9BURK</name>
<evidence type="ECO:0000313" key="8">
    <source>
        <dbReference type="EMBL" id="MCS0609941.1"/>
    </source>
</evidence>
<dbReference type="InterPro" id="IPR036388">
    <property type="entry name" value="WH-like_DNA-bd_sf"/>
</dbReference>
<comment type="caution">
    <text evidence="8">The sequence shown here is derived from an EMBL/GenBank/DDBJ whole genome shotgun (WGS) entry which is preliminary data.</text>
</comment>
<keyword evidence="1 4" id="KW-0597">Phosphoprotein</keyword>
<dbReference type="EMBL" id="JANUGV010000005">
    <property type="protein sequence ID" value="MCS0609941.1"/>
    <property type="molecule type" value="Genomic_DNA"/>
</dbReference>
<feature type="DNA-binding region" description="OmpR/PhoB-type" evidence="5">
    <location>
        <begin position="127"/>
        <end position="226"/>
    </location>
</feature>
<evidence type="ECO:0000256" key="3">
    <source>
        <dbReference type="ARBA" id="ARBA00023125"/>
    </source>
</evidence>
<dbReference type="InterPro" id="IPR011006">
    <property type="entry name" value="CheY-like_superfamily"/>
</dbReference>
<dbReference type="PANTHER" id="PTHR48111">
    <property type="entry name" value="REGULATOR OF RPOS"/>
    <property type="match status" value="1"/>
</dbReference>
<protein>
    <submittedName>
        <fullName evidence="8">Response regulator transcription factor</fullName>
    </submittedName>
</protein>
<dbReference type="InterPro" id="IPR001789">
    <property type="entry name" value="Sig_transdc_resp-reg_receiver"/>
</dbReference>
<organism evidence="8 9">
    <name type="scientific">Massilia solisilvae</name>
    <dbReference type="NCBI Taxonomy" id="1811225"/>
    <lineage>
        <taxon>Bacteria</taxon>
        <taxon>Pseudomonadati</taxon>
        <taxon>Pseudomonadota</taxon>
        <taxon>Betaproteobacteria</taxon>
        <taxon>Burkholderiales</taxon>
        <taxon>Oxalobacteraceae</taxon>
        <taxon>Telluria group</taxon>
        <taxon>Massilia</taxon>
    </lineage>
</organism>
<dbReference type="Pfam" id="PF00072">
    <property type="entry name" value="Response_reg"/>
    <property type="match status" value="1"/>
</dbReference>
<dbReference type="Gene3D" id="1.10.10.10">
    <property type="entry name" value="Winged helix-like DNA-binding domain superfamily/Winged helix DNA-binding domain"/>
    <property type="match status" value="1"/>
</dbReference>
<evidence type="ECO:0000313" key="9">
    <source>
        <dbReference type="Proteomes" id="UP001205861"/>
    </source>
</evidence>
<dbReference type="Pfam" id="PF00486">
    <property type="entry name" value="Trans_reg_C"/>
    <property type="match status" value="1"/>
</dbReference>
<dbReference type="PANTHER" id="PTHR48111:SF40">
    <property type="entry name" value="PHOSPHATE REGULON TRANSCRIPTIONAL REGULATORY PROTEIN PHOB"/>
    <property type="match status" value="1"/>
</dbReference>
<evidence type="ECO:0000256" key="5">
    <source>
        <dbReference type="PROSITE-ProRule" id="PRU01091"/>
    </source>
</evidence>
<evidence type="ECO:0000256" key="2">
    <source>
        <dbReference type="ARBA" id="ARBA00023012"/>
    </source>
</evidence>
<feature type="domain" description="OmpR/PhoB-type" evidence="7">
    <location>
        <begin position="127"/>
        <end position="226"/>
    </location>
</feature>
<evidence type="ECO:0000256" key="1">
    <source>
        <dbReference type="ARBA" id="ARBA00022553"/>
    </source>
</evidence>
<dbReference type="PROSITE" id="PS50110">
    <property type="entry name" value="RESPONSE_REGULATORY"/>
    <property type="match status" value="1"/>
</dbReference>
<dbReference type="CDD" id="cd17574">
    <property type="entry name" value="REC_OmpR"/>
    <property type="match status" value="1"/>
</dbReference>
<dbReference type="PROSITE" id="PS51755">
    <property type="entry name" value="OMPR_PHOB"/>
    <property type="match status" value="1"/>
</dbReference>
<accession>A0ABT2BN52</accession>
<dbReference type="Gene3D" id="3.40.50.2300">
    <property type="match status" value="1"/>
</dbReference>
<keyword evidence="2" id="KW-0902">Two-component regulatory system</keyword>
<sequence length="229" mass="25697">MRIAVLDNDRSQADTICQVLSGAGHSCQTFDSGKELLGQLRKDSTDLLIMDWQVPDMPGSEVLRRAKEKLSANTPTMFLANTSAEDDMVAGMTAGADDYLVKPLRRGELAARVSALLRRAYPSQNGSEQLTFGPYTFETRPGRLLMDGAPIDVTHKEFYLALLFFRNIGRPLSRAYIHESVWVRETAVPSRTMDTHVSRVRNKLQLRPENGFRLVPVYSYGYRLEKLGA</sequence>
<feature type="modified residue" description="4-aspartylphosphate" evidence="4">
    <location>
        <position position="51"/>
    </location>
</feature>
<feature type="domain" description="Response regulatory" evidence="6">
    <location>
        <begin position="2"/>
        <end position="117"/>
    </location>
</feature>
<evidence type="ECO:0000259" key="6">
    <source>
        <dbReference type="PROSITE" id="PS50110"/>
    </source>
</evidence>
<dbReference type="InterPro" id="IPR039420">
    <property type="entry name" value="WalR-like"/>
</dbReference>
<dbReference type="InterPro" id="IPR001867">
    <property type="entry name" value="OmpR/PhoB-type_DNA-bd"/>
</dbReference>
<dbReference type="SUPFAM" id="SSF52172">
    <property type="entry name" value="CheY-like"/>
    <property type="match status" value="1"/>
</dbReference>
<proteinExistence type="predicted"/>
<dbReference type="RefSeq" id="WP_258822911.1">
    <property type="nucleotide sequence ID" value="NZ_JANUGV010000005.1"/>
</dbReference>
<dbReference type="InterPro" id="IPR016032">
    <property type="entry name" value="Sig_transdc_resp-reg_C-effctor"/>
</dbReference>
<keyword evidence="3 5" id="KW-0238">DNA-binding</keyword>
<dbReference type="Gene3D" id="6.10.250.690">
    <property type="match status" value="1"/>
</dbReference>
<dbReference type="CDD" id="cd00383">
    <property type="entry name" value="trans_reg_C"/>
    <property type="match status" value="1"/>
</dbReference>